<evidence type="ECO:0000256" key="1">
    <source>
        <dbReference type="ARBA" id="ARBA00022737"/>
    </source>
</evidence>
<evidence type="ECO:0000313" key="5">
    <source>
        <dbReference type="Proteomes" id="UP001552299"/>
    </source>
</evidence>
<dbReference type="FunFam" id="1.25.40.10:FF:000184">
    <property type="entry name" value="Pentatricopeptide repeat-containing protein, chloroplastic"/>
    <property type="match status" value="1"/>
</dbReference>
<feature type="repeat" description="PPR" evidence="2">
    <location>
        <begin position="188"/>
        <end position="218"/>
    </location>
</feature>
<keyword evidence="1" id="KW-0677">Repeat</keyword>
<evidence type="ECO:0000259" key="3">
    <source>
        <dbReference type="Pfam" id="PF14432"/>
    </source>
</evidence>
<feature type="domain" description="DYW" evidence="3">
    <location>
        <begin position="537"/>
        <end position="629"/>
    </location>
</feature>
<dbReference type="InterPro" id="IPR046960">
    <property type="entry name" value="PPR_At4g14850-like_plant"/>
</dbReference>
<protein>
    <recommendedName>
        <fullName evidence="3">DYW domain-containing protein</fullName>
    </recommendedName>
</protein>
<organism evidence="4 5">
    <name type="scientific">Dendrobium thyrsiflorum</name>
    <name type="common">Pinecone-like raceme dendrobium</name>
    <name type="synonym">Orchid</name>
    <dbReference type="NCBI Taxonomy" id="117978"/>
    <lineage>
        <taxon>Eukaryota</taxon>
        <taxon>Viridiplantae</taxon>
        <taxon>Streptophyta</taxon>
        <taxon>Embryophyta</taxon>
        <taxon>Tracheophyta</taxon>
        <taxon>Spermatophyta</taxon>
        <taxon>Magnoliopsida</taxon>
        <taxon>Liliopsida</taxon>
        <taxon>Asparagales</taxon>
        <taxon>Orchidaceae</taxon>
        <taxon>Epidendroideae</taxon>
        <taxon>Malaxideae</taxon>
        <taxon>Dendrobiinae</taxon>
        <taxon>Dendrobium</taxon>
    </lineage>
</organism>
<dbReference type="NCBIfam" id="TIGR00756">
    <property type="entry name" value="PPR"/>
    <property type="match status" value="2"/>
</dbReference>
<gene>
    <name evidence="4" type="ORF">M5K25_020383</name>
</gene>
<dbReference type="InterPro" id="IPR002885">
    <property type="entry name" value="PPR_rpt"/>
</dbReference>
<reference evidence="4 5" key="1">
    <citation type="journal article" date="2024" name="Plant Biotechnol. J.">
        <title>Dendrobium thyrsiflorum genome and its molecular insights into genes involved in important horticultural traits.</title>
        <authorList>
            <person name="Chen B."/>
            <person name="Wang J.Y."/>
            <person name="Zheng P.J."/>
            <person name="Li K.L."/>
            <person name="Liang Y.M."/>
            <person name="Chen X.F."/>
            <person name="Zhang C."/>
            <person name="Zhao X."/>
            <person name="He X."/>
            <person name="Zhang G.Q."/>
            <person name="Liu Z.J."/>
            <person name="Xu Q."/>
        </authorList>
    </citation>
    <scope>NUCLEOTIDE SEQUENCE [LARGE SCALE GENOMIC DNA]</scope>
    <source>
        <strain evidence="4">GZMU011</strain>
    </source>
</reference>
<feature type="repeat" description="PPR" evidence="2">
    <location>
        <begin position="219"/>
        <end position="253"/>
    </location>
</feature>
<dbReference type="InterPro" id="IPR011990">
    <property type="entry name" value="TPR-like_helical_dom_sf"/>
</dbReference>
<dbReference type="PANTHER" id="PTHR47926:SF436">
    <property type="entry name" value="PENTATRICOPEPTIDE REPEAT-CONTAINING PROTEIN ELI1, CHLOROPLASTIC-LIKE ISOFORM X2"/>
    <property type="match status" value="1"/>
</dbReference>
<dbReference type="EMBL" id="JANQDX010000016">
    <property type="protein sequence ID" value="KAL0909509.1"/>
    <property type="molecule type" value="Genomic_DNA"/>
</dbReference>
<dbReference type="Pfam" id="PF20431">
    <property type="entry name" value="E_motif"/>
    <property type="match status" value="1"/>
</dbReference>
<proteinExistence type="predicted"/>
<dbReference type="Proteomes" id="UP001552299">
    <property type="component" value="Unassembled WGS sequence"/>
</dbReference>
<name>A0ABD0U9R1_DENTH</name>
<evidence type="ECO:0000256" key="2">
    <source>
        <dbReference type="PROSITE-ProRule" id="PRU00708"/>
    </source>
</evidence>
<evidence type="ECO:0000313" key="4">
    <source>
        <dbReference type="EMBL" id="KAL0909509.1"/>
    </source>
</evidence>
<dbReference type="Pfam" id="PF13041">
    <property type="entry name" value="PPR_2"/>
    <property type="match status" value="2"/>
</dbReference>
<dbReference type="Gene3D" id="1.25.40.10">
    <property type="entry name" value="Tetratricopeptide repeat domain"/>
    <property type="match status" value="3"/>
</dbReference>
<sequence>MLQISFFSPRHLYPFISRQNPILFLLEASSCNTFAKIKQAHALLLTSGLFLHPFPPSKLLQVQLSLPSSPPLLSYAHLVFHHSPSPPLFSYNSLIKAHSNTFSLRLFRSLLRDSSAPLPNQYTITFVLAACRPGSGLELGEAEQVRGHAVRRGFETNLFVSNVLIKMYGSWGLAGDAEKFFDECSHRDLFSWNLMVGVYVGSGDAEGARKVFDEMPDRDVVSWSTMIAGYVQTGWFLEAMQLFQKMQLAGIRPNEFTLSTILAACANLVALDQGRWIHAFINKARIKVNDRLLASLIDMYAKCGEIDFAFDLFNKADSPKQIVRPWNAILTGLAIHGYSAEATQLFEKMDQFDVVPDKVTFVSLLTACSHGRFVEKGKFYFDMMKSTYTIEPELEHYGCMVDLLGRAGLLQEAEDIISNMSMAPDAATWGSLLSACRIHKDMERGQRIGKLVKELESKHVGCHVLLANIYSGCGRWHDANDVRKKIEVAGERKIPGCSSIEVDGMFHQFLVGDRSHPQTQSIYSFLDEMAIKLKVAGYVPEVGEVLLDVDVEDKETALSRHSEKLAIAFGLLNTRAGTPIRIVKNLRVCLDCHHATKFISKVYEREIIVRDRIRFHRFKDGSCSCGDYW</sequence>
<dbReference type="Pfam" id="PF14432">
    <property type="entry name" value="DYW_deaminase"/>
    <property type="match status" value="1"/>
</dbReference>
<dbReference type="InterPro" id="IPR046848">
    <property type="entry name" value="E_motif"/>
</dbReference>
<comment type="caution">
    <text evidence="4">The sequence shown here is derived from an EMBL/GenBank/DDBJ whole genome shotgun (WGS) entry which is preliminary data.</text>
</comment>
<dbReference type="FunFam" id="1.25.40.10:FF:000348">
    <property type="entry name" value="Pentatricopeptide repeat-containing protein chloroplastic"/>
    <property type="match status" value="1"/>
</dbReference>
<keyword evidence="5" id="KW-1185">Reference proteome</keyword>
<dbReference type="PROSITE" id="PS51375">
    <property type="entry name" value="PPR"/>
    <property type="match status" value="3"/>
</dbReference>
<dbReference type="PANTHER" id="PTHR47926">
    <property type="entry name" value="PENTATRICOPEPTIDE REPEAT-CONTAINING PROTEIN"/>
    <property type="match status" value="1"/>
</dbReference>
<dbReference type="Pfam" id="PF01535">
    <property type="entry name" value="PPR"/>
    <property type="match status" value="3"/>
</dbReference>
<feature type="repeat" description="PPR" evidence="2">
    <location>
        <begin position="322"/>
        <end position="356"/>
    </location>
</feature>
<dbReference type="AlphaFoldDB" id="A0ABD0U9R1"/>
<dbReference type="InterPro" id="IPR032867">
    <property type="entry name" value="DYW_dom"/>
</dbReference>
<accession>A0ABD0U9R1</accession>